<dbReference type="EMBL" id="PXVD01000025">
    <property type="protein sequence ID" value="MDJ1372404.1"/>
    <property type="molecule type" value="Genomic_DNA"/>
</dbReference>
<sequence length="234" mass="25299">MNASQEDELLNDIRKWSGLVRVGIWSAVVSVALIALQIVFYVIWPPPETAAEFLELLTEEPVQGLLALDLLYPLSNLLTFFVYLALAVVLWRVSRSAVAVALAFGTLGMAAYMASPRPVEMLQLAQLYSAAGPTEQTALLAVAEGMLATWTGTAFDVYYVLNFAALLVFASLMFRSPVFGRPTAVWGLLAAILMAVPSNFGTVGLVFALASLLPWSVFAVLVARRLSSLLAEAR</sequence>
<comment type="caution">
    <text evidence="2">The sequence shown here is derived from an EMBL/GenBank/DDBJ whole genome shotgun (WGS) entry which is preliminary data.</text>
</comment>
<feature type="transmembrane region" description="Helical" evidence="1">
    <location>
        <begin position="97"/>
        <end position="114"/>
    </location>
</feature>
<organism evidence="2 3">
    <name type="scientific">Gulosibacter molinativorax</name>
    <dbReference type="NCBI Taxonomy" id="256821"/>
    <lineage>
        <taxon>Bacteria</taxon>
        <taxon>Bacillati</taxon>
        <taxon>Actinomycetota</taxon>
        <taxon>Actinomycetes</taxon>
        <taxon>Micrococcales</taxon>
        <taxon>Microbacteriaceae</taxon>
        <taxon>Gulosibacter</taxon>
    </lineage>
</organism>
<feature type="transmembrane region" description="Helical" evidence="1">
    <location>
        <begin position="157"/>
        <end position="174"/>
    </location>
</feature>
<gene>
    <name evidence="2" type="ORF">C7K25_13680</name>
</gene>
<evidence type="ECO:0000256" key="1">
    <source>
        <dbReference type="SAM" id="Phobius"/>
    </source>
</evidence>
<evidence type="ECO:0008006" key="4">
    <source>
        <dbReference type="Google" id="ProtNLM"/>
    </source>
</evidence>
<keyword evidence="1" id="KW-0812">Transmembrane</keyword>
<reference evidence="2" key="1">
    <citation type="submission" date="2018-03" db="EMBL/GenBank/DDBJ databases">
        <authorList>
            <person name="Nunes O.C."/>
            <person name="Lopes A.R."/>
            <person name="Froufe H."/>
            <person name="Munoz-Merida A."/>
            <person name="Barroso C."/>
            <person name="Egas C."/>
        </authorList>
    </citation>
    <scope>NUCLEOTIDE SEQUENCE</scope>
    <source>
        <strain evidence="2">ON4</strain>
    </source>
</reference>
<keyword evidence="3" id="KW-1185">Reference proteome</keyword>
<name>A0ABT7CC82_9MICO</name>
<proteinExistence type="predicted"/>
<feature type="transmembrane region" description="Helical" evidence="1">
    <location>
        <begin position="70"/>
        <end position="90"/>
    </location>
</feature>
<accession>A0ABT7CC82</accession>
<protein>
    <recommendedName>
        <fullName evidence="4">DUF4386 domain-containing protein</fullName>
    </recommendedName>
</protein>
<dbReference type="RefSeq" id="WP_026937905.1">
    <property type="nucleotide sequence ID" value="NZ_CP028426.1"/>
</dbReference>
<dbReference type="Proteomes" id="UP001170379">
    <property type="component" value="Unassembled WGS sequence"/>
</dbReference>
<reference evidence="2" key="2">
    <citation type="journal article" date="2022" name="Sci. Rep.">
        <title>In silico prediction of the enzymes involved in the degradation of the herbicide molinate by Gulosibacter molinativorax ON4T.</title>
        <authorList>
            <person name="Lopes A.R."/>
            <person name="Bunin E."/>
            <person name="Viana A.T."/>
            <person name="Froufe H."/>
            <person name="Munoz-Merida A."/>
            <person name="Pinho D."/>
            <person name="Figueiredo J."/>
            <person name="Barroso C."/>
            <person name="Vaz-Moreira I."/>
            <person name="Bellanger X."/>
            <person name="Egas C."/>
            <person name="Nunes O.C."/>
        </authorList>
    </citation>
    <scope>NUCLEOTIDE SEQUENCE</scope>
    <source>
        <strain evidence="2">ON4</strain>
    </source>
</reference>
<feature type="transmembrane region" description="Helical" evidence="1">
    <location>
        <begin position="206"/>
        <end position="226"/>
    </location>
</feature>
<feature type="transmembrane region" description="Helical" evidence="1">
    <location>
        <begin position="22"/>
        <end position="44"/>
    </location>
</feature>
<evidence type="ECO:0000313" key="3">
    <source>
        <dbReference type="Proteomes" id="UP001170379"/>
    </source>
</evidence>
<evidence type="ECO:0000313" key="2">
    <source>
        <dbReference type="EMBL" id="MDJ1372404.1"/>
    </source>
</evidence>
<keyword evidence="1" id="KW-0472">Membrane</keyword>
<feature type="transmembrane region" description="Helical" evidence="1">
    <location>
        <begin position="183"/>
        <end position="200"/>
    </location>
</feature>
<keyword evidence="1" id="KW-1133">Transmembrane helix</keyword>